<evidence type="ECO:0000313" key="3">
    <source>
        <dbReference type="Proteomes" id="UP000199103"/>
    </source>
</evidence>
<keyword evidence="2" id="KW-0418">Kinase</keyword>
<sequence>MTVAPRQGQVNLTIYLGSDLVLRLPRQRRFEERLVKEAEVIGLVRDRGIPTAELVSFDATHELGDNSYIVLERLHGREIGDLPSLADGGDRIYGSLFEILTGLHAIRRDVETSVRSVGTADFSVEELLDELTSGGEIGRTQAGWLQRWFSLLESRGARRSEPVLLHGDVMPSNLILNDSGDVSAIIDWGSACWGEPMRDLAGFRTSALPDVVDAYRQVACRQRTPAEVAALEASVLWYQLFFALAKLLGRPSSSETRNWSAPRGARLLEILRFFTTAVPDRWRQLLQQD</sequence>
<dbReference type="STRING" id="630515.SAMN04489812_2617"/>
<feature type="domain" description="Protein kinase" evidence="1">
    <location>
        <begin position="1"/>
        <end position="289"/>
    </location>
</feature>
<dbReference type="InterPro" id="IPR011009">
    <property type="entry name" value="Kinase-like_dom_sf"/>
</dbReference>
<name>A0A1H1U2K6_9ACTN</name>
<dbReference type="InterPro" id="IPR000719">
    <property type="entry name" value="Prot_kinase_dom"/>
</dbReference>
<accession>A0A1H1U2K6</accession>
<evidence type="ECO:0000259" key="1">
    <source>
        <dbReference type="PROSITE" id="PS50011"/>
    </source>
</evidence>
<keyword evidence="2" id="KW-0808">Transferase</keyword>
<dbReference type="Proteomes" id="UP000199103">
    <property type="component" value="Chromosome I"/>
</dbReference>
<dbReference type="SUPFAM" id="SSF56112">
    <property type="entry name" value="Protein kinase-like (PK-like)"/>
    <property type="match status" value="1"/>
</dbReference>
<dbReference type="InterPro" id="IPR002575">
    <property type="entry name" value="Aminoglycoside_PTrfase"/>
</dbReference>
<organism evidence="2 3">
    <name type="scientific">Microlunatus soli</name>
    <dbReference type="NCBI Taxonomy" id="630515"/>
    <lineage>
        <taxon>Bacteria</taxon>
        <taxon>Bacillati</taxon>
        <taxon>Actinomycetota</taxon>
        <taxon>Actinomycetes</taxon>
        <taxon>Propionibacteriales</taxon>
        <taxon>Propionibacteriaceae</taxon>
        <taxon>Microlunatus</taxon>
    </lineage>
</organism>
<protein>
    <submittedName>
        <fullName evidence="2">Predicted kinase, aminoglycoside phosphotransferase (APT) family</fullName>
    </submittedName>
</protein>
<dbReference type="InterPro" id="IPR051678">
    <property type="entry name" value="AGP_Transferase"/>
</dbReference>
<dbReference type="PANTHER" id="PTHR21310">
    <property type="entry name" value="AMINOGLYCOSIDE PHOSPHOTRANSFERASE-RELATED-RELATED"/>
    <property type="match status" value="1"/>
</dbReference>
<dbReference type="GO" id="GO:0005524">
    <property type="term" value="F:ATP binding"/>
    <property type="evidence" value="ECO:0007669"/>
    <property type="project" value="InterPro"/>
</dbReference>
<reference evidence="2 3" key="1">
    <citation type="submission" date="2016-10" db="EMBL/GenBank/DDBJ databases">
        <authorList>
            <person name="de Groot N.N."/>
        </authorList>
    </citation>
    <scope>NUCLEOTIDE SEQUENCE [LARGE SCALE GENOMIC DNA]</scope>
    <source>
        <strain evidence="2 3">DSM 21800</strain>
    </source>
</reference>
<proteinExistence type="predicted"/>
<dbReference type="Pfam" id="PF01636">
    <property type="entry name" value="APH"/>
    <property type="match status" value="1"/>
</dbReference>
<dbReference type="Gene3D" id="3.90.1200.10">
    <property type="match status" value="1"/>
</dbReference>
<dbReference type="AlphaFoldDB" id="A0A1H1U2K6"/>
<dbReference type="PROSITE" id="PS50011">
    <property type="entry name" value="PROTEIN_KINASE_DOM"/>
    <property type="match status" value="1"/>
</dbReference>
<dbReference type="EMBL" id="LT629772">
    <property type="protein sequence ID" value="SDS66750.1"/>
    <property type="molecule type" value="Genomic_DNA"/>
</dbReference>
<keyword evidence="3" id="KW-1185">Reference proteome</keyword>
<gene>
    <name evidence="2" type="ORF">SAMN04489812_2617</name>
</gene>
<dbReference type="GO" id="GO:0004672">
    <property type="term" value="F:protein kinase activity"/>
    <property type="evidence" value="ECO:0007669"/>
    <property type="project" value="InterPro"/>
</dbReference>
<evidence type="ECO:0000313" key="2">
    <source>
        <dbReference type="EMBL" id="SDS66750.1"/>
    </source>
</evidence>